<protein>
    <submittedName>
        <fullName evidence="1">Uncharacterized protein</fullName>
    </submittedName>
</protein>
<proteinExistence type="predicted"/>
<reference evidence="1 2" key="1">
    <citation type="journal article" date="2014" name="Nat. Commun.">
        <title>Molecular traces of alternative social organization in a termite genome.</title>
        <authorList>
            <person name="Terrapon N."/>
            <person name="Li C."/>
            <person name="Robertson H.M."/>
            <person name="Ji L."/>
            <person name="Meng X."/>
            <person name="Booth W."/>
            <person name="Chen Z."/>
            <person name="Childers C.P."/>
            <person name="Glastad K.M."/>
            <person name="Gokhale K."/>
            <person name="Gowin J."/>
            <person name="Gronenberg W."/>
            <person name="Hermansen R.A."/>
            <person name="Hu H."/>
            <person name="Hunt B.G."/>
            <person name="Huylmans A.K."/>
            <person name="Khalil S.M."/>
            <person name="Mitchell R.D."/>
            <person name="Munoz-Torres M.C."/>
            <person name="Mustard J.A."/>
            <person name="Pan H."/>
            <person name="Reese J.T."/>
            <person name="Scharf M.E."/>
            <person name="Sun F."/>
            <person name="Vogel H."/>
            <person name="Xiao J."/>
            <person name="Yang W."/>
            <person name="Yang Z."/>
            <person name="Yang Z."/>
            <person name="Zhou J."/>
            <person name="Zhu J."/>
            <person name="Brent C.S."/>
            <person name="Elsik C.G."/>
            <person name="Goodisman M.A."/>
            <person name="Liberles D.A."/>
            <person name="Roe R.M."/>
            <person name="Vargo E.L."/>
            <person name="Vilcinskas A."/>
            <person name="Wang J."/>
            <person name="Bornberg-Bauer E."/>
            <person name="Korb J."/>
            <person name="Zhang G."/>
            <person name="Liebig J."/>
        </authorList>
    </citation>
    <scope>NUCLEOTIDE SEQUENCE [LARGE SCALE GENOMIC DNA]</scope>
    <source>
        <tissue evidence="1">Whole organism</tissue>
    </source>
</reference>
<dbReference type="Proteomes" id="UP000027135">
    <property type="component" value="Unassembled WGS sequence"/>
</dbReference>
<gene>
    <name evidence="1" type="ORF">L798_02988</name>
</gene>
<name>A0A067QJ31_ZOONE</name>
<dbReference type="EMBL" id="KK853453">
    <property type="protein sequence ID" value="KDR07519.1"/>
    <property type="molecule type" value="Genomic_DNA"/>
</dbReference>
<sequence>MDPFEVTSICLVREMKEIFKTLTGSIRALNEKCIKLEKQIGIFRADRTELQNQLNYEGFLVQQHEFSLHDMIEEQNKLQEHMSHLFQQVTELHAESMYAFILFKYKVKGCRL</sequence>
<dbReference type="AlphaFoldDB" id="A0A067QJ31"/>
<evidence type="ECO:0000313" key="1">
    <source>
        <dbReference type="EMBL" id="KDR07519.1"/>
    </source>
</evidence>
<organism evidence="1 2">
    <name type="scientific">Zootermopsis nevadensis</name>
    <name type="common">Dampwood termite</name>
    <dbReference type="NCBI Taxonomy" id="136037"/>
    <lineage>
        <taxon>Eukaryota</taxon>
        <taxon>Metazoa</taxon>
        <taxon>Ecdysozoa</taxon>
        <taxon>Arthropoda</taxon>
        <taxon>Hexapoda</taxon>
        <taxon>Insecta</taxon>
        <taxon>Pterygota</taxon>
        <taxon>Neoptera</taxon>
        <taxon>Polyneoptera</taxon>
        <taxon>Dictyoptera</taxon>
        <taxon>Blattodea</taxon>
        <taxon>Blattoidea</taxon>
        <taxon>Termitoidae</taxon>
        <taxon>Termopsidae</taxon>
        <taxon>Zootermopsis</taxon>
    </lineage>
</organism>
<evidence type="ECO:0000313" key="2">
    <source>
        <dbReference type="Proteomes" id="UP000027135"/>
    </source>
</evidence>
<accession>A0A067QJ31</accession>
<keyword evidence="2" id="KW-1185">Reference proteome</keyword>
<dbReference type="InParanoid" id="A0A067QJ31"/>